<accession>A0A6A6F2V9</accession>
<dbReference type="AlphaFoldDB" id="A0A6A6F2V9"/>
<evidence type="ECO:0000256" key="1">
    <source>
        <dbReference type="SAM" id="MobiDB-lite"/>
    </source>
</evidence>
<dbReference type="EMBL" id="ML992701">
    <property type="protein sequence ID" value="KAF2207644.1"/>
    <property type="molecule type" value="Genomic_DNA"/>
</dbReference>
<sequence>MNKSPQLKDHFIEANQNYQDQMICYMAFIDDLSATYTEEAEIGEDDDDDDDDNDNEPGTRTTQAPFKDKTYQECLEMLRKLRIENESDIRCSLFVVMDERSLEDDTVVLVQAPFMGEEGEIKSVRAEFQVAYSQLMTYEMAYEGEDIEADQAAAQATEDGVLRAAAIKARRKW</sequence>
<feature type="region of interest" description="Disordered" evidence="1">
    <location>
        <begin position="41"/>
        <end position="66"/>
    </location>
</feature>
<gene>
    <name evidence="2" type="ORF">CERZMDRAFT_102130</name>
</gene>
<dbReference type="OrthoDB" id="4483229at2759"/>
<keyword evidence="3" id="KW-1185">Reference proteome</keyword>
<evidence type="ECO:0000313" key="2">
    <source>
        <dbReference type="EMBL" id="KAF2207644.1"/>
    </source>
</evidence>
<evidence type="ECO:0000313" key="3">
    <source>
        <dbReference type="Proteomes" id="UP000799539"/>
    </source>
</evidence>
<feature type="compositionally biased region" description="Acidic residues" evidence="1">
    <location>
        <begin position="41"/>
        <end position="55"/>
    </location>
</feature>
<organism evidence="2 3">
    <name type="scientific">Cercospora zeae-maydis SCOH1-5</name>
    <dbReference type="NCBI Taxonomy" id="717836"/>
    <lineage>
        <taxon>Eukaryota</taxon>
        <taxon>Fungi</taxon>
        <taxon>Dikarya</taxon>
        <taxon>Ascomycota</taxon>
        <taxon>Pezizomycotina</taxon>
        <taxon>Dothideomycetes</taxon>
        <taxon>Dothideomycetidae</taxon>
        <taxon>Mycosphaerellales</taxon>
        <taxon>Mycosphaerellaceae</taxon>
        <taxon>Cercospora</taxon>
    </lineage>
</organism>
<proteinExistence type="predicted"/>
<reference evidence="2" key="1">
    <citation type="journal article" date="2020" name="Stud. Mycol.">
        <title>101 Dothideomycetes genomes: a test case for predicting lifestyles and emergence of pathogens.</title>
        <authorList>
            <person name="Haridas S."/>
            <person name="Albert R."/>
            <person name="Binder M."/>
            <person name="Bloem J."/>
            <person name="Labutti K."/>
            <person name="Salamov A."/>
            <person name="Andreopoulos B."/>
            <person name="Baker S."/>
            <person name="Barry K."/>
            <person name="Bills G."/>
            <person name="Bluhm B."/>
            <person name="Cannon C."/>
            <person name="Castanera R."/>
            <person name="Culley D."/>
            <person name="Daum C."/>
            <person name="Ezra D."/>
            <person name="Gonzalez J."/>
            <person name="Henrissat B."/>
            <person name="Kuo A."/>
            <person name="Liang C."/>
            <person name="Lipzen A."/>
            <person name="Lutzoni F."/>
            <person name="Magnuson J."/>
            <person name="Mondo S."/>
            <person name="Nolan M."/>
            <person name="Ohm R."/>
            <person name="Pangilinan J."/>
            <person name="Park H.-J."/>
            <person name="Ramirez L."/>
            <person name="Alfaro M."/>
            <person name="Sun H."/>
            <person name="Tritt A."/>
            <person name="Yoshinaga Y."/>
            <person name="Zwiers L.-H."/>
            <person name="Turgeon B."/>
            <person name="Goodwin S."/>
            <person name="Spatafora J."/>
            <person name="Crous P."/>
            <person name="Grigoriev I."/>
        </authorList>
    </citation>
    <scope>NUCLEOTIDE SEQUENCE</scope>
    <source>
        <strain evidence="2">SCOH1-5</strain>
    </source>
</reference>
<name>A0A6A6F2V9_9PEZI</name>
<dbReference type="Proteomes" id="UP000799539">
    <property type="component" value="Unassembled WGS sequence"/>
</dbReference>
<protein>
    <submittedName>
        <fullName evidence="2">Uncharacterized protein</fullName>
    </submittedName>
</protein>